<protein>
    <submittedName>
        <fullName evidence="9">Amino acid/peptide transporter (Peptide:H symporter)</fullName>
    </submittedName>
</protein>
<feature type="compositionally biased region" description="Pro residues" evidence="7">
    <location>
        <begin position="503"/>
        <end position="514"/>
    </location>
</feature>
<reference evidence="10" key="1">
    <citation type="submission" date="2016-03" db="EMBL/GenBank/DDBJ databases">
        <title>Complete genome sequence of the type strain Actinoalloteichus hymeniacidonis DSM 45092.</title>
        <authorList>
            <person name="Schaffert L."/>
            <person name="Albersmeier A."/>
            <person name="Winkler A."/>
            <person name="Kalinowski J."/>
            <person name="Zotchev S."/>
            <person name="Ruckert C."/>
        </authorList>
    </citation>
    <scope>NUCLEOTIDE SEQUENCE [LARGE SCALE GENOMIC DNA]</scope>
    <source>
        <strain evidence="10">HPA177(T) (DSM 45092(T))</strain>
    </source>
</reference>
<feature type="transmembrane region" description="Helical" evidence="8">
    <location>
        <begin position="284"/>
        <end position="302"/>
    </location>
</feature>
<dbReference type="Proteomes" id="UP000095210">
    <property type="component" value="Chromosome"/>
</dbReference>
<dbReference type="GO" id="GO:0005886">
    <property type="term" value="C:plasma membrane"/>
    <property type="evidence" value="ECO:0007669"/>
    <property type="project" value="UniProtKB-SubCell"/>
</dbReference>
<keyword evidence="4 8" id="KW-0812">Transmembrane</keyword>
<feature type="transmembrane region" description="Helical" evidence="8">
    <location>
        <begin position="251"/>
        <end position="272"/>
    </location>
</feature>
<dbReference type="InterPro" id="IPR036259">
    <property type="entry name" value="MFS_trans_sf"/>
</dbReference>
<dbReference type="EMBL" id="CP014859">
    <property type="protein sequence ID" value="AOS62898.1"/>
    <property type="molecule type" value="Genomic_DNA"/>
</dbReference>
<dbReference type="InterPro" id="IPR000109">
    <property type="entry name" value="POT_fam"/>
</dbReference>
<dbReference type="InterPro" id="IPR005279">
    <property type="entry name" value="Dipep/tripep_permease"/>
</dbReference>
<feature type="region of interest" description="Disordered" evidence="7">
    <location>
        <begin position="487"/>
        <end position="514"/>
    </location>
</feature>
<keyword evidence="3" id="KW-1003">Cell membrane</keyword>
<evidence type="ECO:0000313" key="9">
    <source>
        <dbReference type="EMBL" id="AOS62898.1"/>
    </source>
</evidence>
<feature type="transmembrane region" description="Helical" evidence="8">
    <location>
        <begin position="228"/>
        <end position="245"/>
    </location>
</feature>
<dbReference type="PANTHER" id="PTHR23517">
    <property type="entry name" value="RESISTANCE PROTEIN MDTM, PUTATIVE-RELATED-RELATED"/>
    <property type="match status" value="1"/>
</dbReference>
<feature type="transmembrane region" description="Helical" evidence="8">
    <location>
        <begin position="331"/>
        <end position="352"/>
    </location>
</feature>
<dbReference type="GO" id="GO:0015833">
    <property type="term" value="P:peptide transport"/>
    <property type="evidence" value="ECO:0007669"/>
    <property type="project" value="InterPro"/>
</dbReference>
<dbReference type="PANTHER" id="PTHR23517:SF15">
    <property type="entry name" value="PROTON-DEPENDENT OLIGOPEPTIDE FAMILY TRANSPORT PROTEIN"/>
    <property type="match status" value="1"/>
</dbReference>
<feature type="transmembrane region" description="Helical" evidence="8">
    <location>
        <begin position="180"/>
        <end position="199"/>
    </location>
</feature>
<feature type="transmembrane region" description="Helical" evidence="8">
    <location>
        <begin position="430"/>
        <end position="452"/>
    </location>
</feature>
<keyword evidence="6 8" id="KW-0472">Membrane</keyword>
<feature type="transmembrane region" description="Helical" evidence="8">
    <location>
        <begin position="152"/>
        <end position="174"/>
    </location>
</feature>
<comment type="subcellular location">
    <subcellularLocation>
        <location evidence="1">Cell membrane</location>
        <topology evidence="1">Multi-pass membrane protein</topology>
    </subcellularLocation>
</comment>
<dbReference type="AlphaFoldDB" id="A0AAC9HP93"/>
<dbReference type="RefSeq" id="WP_069848453.1">
    <property type="nucleotide sequence ID" value="NZ_CP014859.1"/>
</dbReference>
<feature type="transmembrane region" description="Helical" evidence="8">
    <location>
        <begin position="397"/>
        <end position="418"/>
    </location>
</feature>
<keyword evidence="10" id="KW-1185">Reference proteome</keyword>
<dbReference type="NCBIfam" id="TIGR00924">
    <property type="entry name" value="yjdL_sub1_fam"/>
    <property type="match status" value="1"/>
</dbReference>
<sequence>MNSATPHPSAEPVRLRAMPRWYATLFSTDALERFGFFGMQAVLVLYASAPRTEGGLGLPIGQAAPLFGAWIGLMFMLSHFGGWCGDRVLGQRRALTSAAFLGMVGYLLMALPVGIQTVLGLIVLAVAGGLFKPNHQAMINLMFSDARQREAGISLMYVGVQISALLAPLITGYLGERVHWRLGFLVAALMMLLCGLRLANSGSRFGVVGAAPARPLDIRERAVARRRATIGLGVVLAATLVLWWFGALHLLVVVALIGIATVIAPFLGFAALHRDPGLGSGDRRRLRAFLVVFLGAALFWMMNAHASSLLNLFARDHTDRMVLGWEVPASWLQSATPLFILMLAPVIAAALPRIGRRNNVAVKFAIGLVLMGGSFLLMSVATSLASMGALVSPGWLLVVYLAHAGGEIVIASVSIAAAAEVLPTQFTSRLLGLLWLFAGLGGGLGSGVVQLAQLIPEPLYYLLLGSITTGVGLCFVLGRRRLTRSLSRGRGEGSAGSTVPNRPVGPPPTPIGSG</sequence>
<evidence type="ECO:0000256" key="4">
    <source>
        <dbReference type="ARBA" id="ARBA00022692"/>
    </source>
</evidence>
<dbReference type="Pfam" id="PF00854">
    <property type="entry name" value="PTR2"/>
    <property type="match status" value="1"/>
</dbReference>
<dbReference type="KEGG" id="ahm:TL08_10420"/>
<evidence type="ECO:0000256" key="3">
    <source>
        <dbReference type="ARBA" id="ARBA00022475"/>
    </source>
</evidence>
<name>A0AAC9HP93_9PSEU</name>
<dbReference type="Gene3D" id="1.20.1250.20">
    <property type="entry name" value="MFS general substrate transporter like domains"/>
    <property type="match status" value="1"/>
</dbReference>
<feature type="transmembrane region" description="Helical" evidence="8">
    <location>
        <begin position="56"/>
        <end position="78"/>
    </location>
</feature>
<evidence type="ECO:0000256" key="2">
    <source>
        <dbReference type="ARBA" id="ARBA00022448"/>
    </source>
</evidence>
<feature type="transmembrane region" description="Helical" evidence="8">
    <location>
        <begin position="458"/>
        <end position="478"/>
    </location>
</feature>
<feature type="transmembrane region" description="Helical" evidence="8">
    <location>
        <begin position="98"/>
        <end position="131"/>
    </location>
</feature>
<evidence type="ECO:0000256" key="5">
    <source>
        <dbReference type="ARBA" id="ARBA00022989"/>
    </source>
</evidence>
<evidence type="ECO:0000256" key="1">
    <source>
        <dbReference type="ARBA" id="ARBA00004651"/>
    </source>
</evidence>
<evidence type="ECO:0000256" key="8">
    <source>
        <dbReference type="SAM" id="Phobius"/>
    </source>
</evidence>
<dbReference type="SUPFAM" id="SSF103473">
    <property type="entry name" value="MFS general substrate transporter"/>
    <property type="match status" value="2"/>
</dbReference>
<feature type="transmembrane region" description="Helical" evidence="8">
    <location>
        <begin position="364"/>
        <end position="391"/>
    </location>
</feature>
<keyword evidence="2" id="KW-0813">Transport</keyword>
<evidence type="ECO:0000313" key="10">
    <source>
        <dbReference type="Proteomes" id="UP000095210"/>
    </source>
</evidence>
<keyword evidence="5 8" id="KW-1133">Transmembrane helix</keyword>
<organism evidence="9 10">
    <name type="scientific">Actinoalloteichus hymeniacidonis</name>
    <dbReference type="NCBI Taxonomy" id="340345"/>
    <lineage>
        <taxon>Bacteria</taxon>
        <taxon>Bacillati</taxon>
        <taxon>Actinomycetota</taxon>
        <taxon>Actinomycetes</taxon>
        <taxon>Pseudonocardiales</taxon>
        <taxon>Pseudonocardiaceae</taxon>
        <taxon>Actinoalloteichus</taxon>
    </lineage>
</organism>
<dbReference type="InterPro" id="IPR050171">
    <property type="entry name" value="MFS_Transporters"/>
</dbReference>
<dbReference type="GO" id="GO:1904680">
    <property type="term" value="F:peptide transmembrane transporter activity"/>
    <property type="evidence" value="ECO:0007669"/>
    <property type="project" value="InterPro"/>
</dbReference>
<proteinExistence type="predicted"/>
<feature type="transmembrane region" description="Helical" evidence="8">
    <location>
        <begin position="30"/>
        <end position="49"/>
    </location>
</feature>
<evidence type="ECO:0000256" key="6">
    <source>
        <dbReference type="ARBA" id="ARBA00023136"/>
    </source>
</evidence>
<accession>A0AAC9HP93</accession>
<evidence type="ECO:0000256" key="7">
    <source>
        <dbReference type="SAM" id="MobiDB-lite"/>
    </source>
</evidence>
<gene>
    <name evidence="9" type="ORF">TL08_10420</name>
</gene>